<keyword evidence="3" id="KW-1003">Cell membrane</keyword>
<sequence length="407" mass="43383">MMRSDREAGSMAKRKSDEIIFQAEARLEKIDWLSACAAIASISAVGIALGLGLPLLSVILERRGISASLIGANTAVAGLASLIAAPLITPIARRLTVRLTMLLAILASALSAVGFYVFEAFWTWFPLRLIFHFSITALFILSEYWINAAAPPRSRGFVLGIYATVLSLGFALGPYIFSVVGSVGFLPFGIGAGVILFAAFPLLLAWKRQPPLERRGNDRSFWRYIWVIPTATGAVLVFGAVEAGGFALFPVFGNRIGFTESAAAQLLTAIGLGNVVMQIPIGLLSDRVKDRRTLLVIFAAVGLIGTLFLPTLSTNWTLMAGVLFLWGGVVAGLYTVGLAHLGSKLSGSDLAAANAAFIFCYSAGMLVGPQVIGSGMDIFGPNGFAWSLALFFGAYMVLVASRRFFVR</sequence>
<keyword evidence="4 7" id="KW-0812">Transmembrane</keyword>
<dbReference type="InterPro" id="IPR047200">
    <property type="entry name" value="MFS_YcaD-like"/>
</dbReference>
<dbReference type="Gene3D" id="1.20.1250.20">
    <property type="entry name" value="MFS general substrate transporter like domains"/>
    <property type="match status" value="2"/>
</dbReference>
<feature type="transmembrane region" description="Helical" evidence="7">
    <location>
        <begin position="261"/>
        <end position="281"/>
    </location>
</feature>
<feature type="transmembrane region" description="Helical" evidence="7">
    <location>
        <begin position="384"/>
        <end position="405"/>
    </location>
</feature>
<feature type="transmembrane region" description="Helical" evidence="7">
    <location>
        <begin position="124"/>
        <end position="145"/>
    </location>
</feature>
<feature type="domain" description="Major facilitator superfamily (MFS) profile" evidence="8">
    <location>
        <begin position="34"/>
        <end position="407"/>
    </location>
</feature>
<feature type="transmembrane region" description="Helical" evidence="7">
    <location>
        <begin position="318"/>
        <end position="339"/>
    </location>
</feature>
<dbReference type="GO" id="GO:0005886">
    <property type="term" value="C:plasma membrane"/>
    <property type="evidence" value="ECO:0007669"/>
    <property type="project" value="UniProtKB-SubCell"/>
</dbReference>
<feature type="transmembrane region" description="Helical" evidence="7">
    <location>
        <begin position="224"/>
        <end position="249"/>
    </location>
</feature>
<keyword evidence="2" id="KW-0813">Transport</keyword>
<feature type="transmembrane region" description="Helical" evidence="7">
    <location>
        <begin position="65"/>
        <end position="87"/>
    </location>
</feature>
<dbReference type="InterPro" id="IPR011701">
    <property type="entry name" value="MFS"/>
</dbReference>
<comment type="subcellular location">
    <subcellularLocation>
        <location evidence="1">Cell membrane</location>
        <topology evidence="1">Multi-pass membrane protein</topology>
    </subcellularLocation>
</comment>
<feature type="transmembrane region" description="Helical" evidence="7">
    <location>
        <begin position="32"/>
        <end position="59"/>
    </location>
</feature>
<evidence type="ECO:0000256" key="4">
    <source>
        <dbReference type="ARBA" id="ARBA00022692"/>
    </source>
</evidence>
<feature type="transmembrane region" description="Helical" evidence="7">
    <location>
        <begin position="351"/>
        <end position="372"/>
    </location>
</feature>
<proteinExistence type="predicted"/>
<feature type="transmembrane region" description="Helical" evidence="7">
    <location>
        <begin position="183"/>
        <end position="204"/>
    </location>
</feature>
<evidence type="ECO:0000256" key="3">
    <source>
        <dbReference type="ARBA" id="ARBA00022475"/>
    </source>
</evidence>
<dbReference type="PANTHER" id="PTHR23521">
    <property type="entry name" value="TRANSPORTER MFS SUPERFAMILY"/>
    <property type="match status" value="1"/>
</dbReference>
<evidence type="ECO:0000259" key="8">
    <source>
        <dbReference type="PROSITE" id="PS50850"/>
    </source>
</evidence>
<dbReference type="CDD" id="cd17477">
    <property type="entry name" value="MFS_YcaD_like"/>
    <property type="match status" value="1"/>
</dbReference>
<evidence type="ECO:0000313" key="9">
    <source>
        <dbReference type="EMBL" id="BAT31528.1"/>
    </source>
</evidence>
<name>A0A0P0ZAU1_9HYPH</name>
<keyword evidence="6 7" id="KW-0472">Membrane</keyword>
<accession>A0A0P0ZAU1</accession>
<organism evidence="9">
    <name type="scientific">Fulvimarina pelagi</name>
    <dbReference type="NCBI Taxonomy" id="217511"/>
    <lineage>
        <taxon>Bacteria</taxon>
        <taxon>Pseudomonadati</taxon>
        <taxon>Pseudomonadota</taxon>
        <taxon>Alphaproteobacteria</taxon>
        <taxon>Hyphomicrobiales</taxon>
        <taxon>Aurantimonadaceae</taxon>
        <taxon>Fulvimarina</taxon>
    </lineage>
</organism>
<evidence type="ECO:0000256" key="6">
    <source>
        <dbReference type="ARBA" id="ARBA00023136"/>
    </source>
</evidence>
<dbReference type="GO" id="GO:0022857">
    <property type="term" value="F:transmembrane transporter activity"/>
    <property type="evidence" value="ECO:0007669"/>
    <property type="project" value="InterPro"/>
</dbReference>
<dbReference type="Pfam" id="PF07690">
    <property type="entry name" value="MFS_1"/>
    <property type="match status" value="1"/>
</dbReference>
<evidence type="ECO:0000256" key="2">
    <source>
        <dbReference type="ARBA" id="ARBA00022448"/>
    </source>
</evidence>
<keyword evidence="5 7" id="KW-1133">Transmembrane helix</keyword>
<dbReference type="PROSITE" id="PS50850">
    <property type="entry name" value="MFS"/>
    <property type="match status" value="1"/>
</dbReference>
<evidence type="ECO:0000256" key="1">
    <source>
        <dbReference type="ARBA" id="ARBA00004651"/>
    </source>
</evidence>
<evidence type="ECO:0000256" key="5">
    <source>
        <dbReference type="ARBA" id="ARBA00022989"/>
    </source>
</evidence>
<dbReference type="PANTHER" id="PTHR23521:SF2">
    <property type="entry name" value="TRANSPORTER MFS SUPERFAMILY"/>
    <property type="match status" value="1"/>
</dbReference>
<feature type="transmembrane region" description="Helical" evidence="7">
    <location>
        <begin position="157"/>
        <end position="177"/>
    </location>
</feature>
<dbReference type="InterPro" id="IPR036259">
    <property type="entry name" value="MFS_trans_sf"/>
</dbReference>
<feature type="transmembrane region" description="Helical" evidence="7">
    <location>
        <begin position="99"/>
        <end position="118"/>
    </location>
</feature>
<feature type="transmembrane region" description="Helical" evidence="7">
    <location>
        <begin position="293"/>
        <end position="312"/>
    </location>
</feature>
<dbReference type="EMBL" id="LC066397">
    <property type="protein sequence ID" value="BAT31528.1"/>
    <property type="molecule type" value="Genomic_DNA"/>
</dbReference>
<dbReference type="InterPro" id="IPR020846">
    <property type="entry name" value="MFS_dom"/>
</dbReference>
<reference evidence="9" key="1">
    <citation type="journal article" date="2015" name="Proc. Natl. Acad. Sci. U.S.A.">
        <title>Bacterial clade with the ribosomal RNA operon on a small plasmid rather than the chromosome.</title>
        <authorList>
            <person name="Anda M."/>
            <person name="Ohtsubo Y."/>
            <person name="Okubo T."/>
            <person name="Sugawara M."/>
            <person name="Nagata Y."/>
            <person name="Tsuda M."/>
            <person name="Minamisawa K."/>
            <person name="Mitsui H."/>
        </authorList>
    </citation>
    <scope>NUCLEOTIDE SEQUENCE</scope>
    <source>
        <strain evidence="9">DSM 15513</strain>
    </source>
</reference>
<evidence type="ECO:0000256" key="7">
    <source>
        <dbReference type="SAM" id="Phobius"/>
    </source>
</evidence>
<dbReference type="AlphaFoldDB" id="A0A0P0ZAU1"/>
<protein>
    <submittedName>
        <fullName evidence="9">Major facilitator family transporter</fullName>
    </submittedName>
</protein>
<dbReference type="SUPFAM" id="SSF103473">
    <property type="entry name" value="MFS general substrate transporter"/>
    <property type="match status" value="1"/>
</dbReference>